<keyword evidence="2" id="KW-1133">Transmembrane helix</keyword>
<evidence type="ECO:0000256" key="2">
    <source>
        <dbReference type="SAM" id="Phobius"/>
    </source>
</evidence>
<comment type="caution">
    <text evidence="4">The sequence shown here is derived from an EMBL/GenBank/DDBJ whole genome shotgun (WGS) entry which is preliminary data.</text>
</comment>
<dbReference type="Pfam" id="PF07228">
    <property type="entry name" value="SpoIIE"/>
    <property type="match status" value="1"/>
</dbReference>
<dbReference type="SUPFAM" id="SSF81606">
    <property type="entry name" value="PP2C-like"/>
    <property type="match status" value="1"/>
</dbReference>
<evidence type="ECO:0000313" key="5">
    <source>
        <dbReference type="Proteomes" id="UP001500571"/>
    </source>
</evidence>
<accession>A0ABP5CIU5</accession>
<sequence>MTAPAESSRVAAVGRRWWRARARLGARGLAGQTGVLLLLSVLAALVCALTVFADHYAPITLLLVPLLIGSLLLGPRTLPWFVVFVLTLTVVAVGGRRLRHIEIMPVAVTGIAMVFLLGLIVLLMSFRRSRLGVAGIQGESMFVDLRDRILNQGGIPVLPVDWHVQSALASAGGTLFAGDFVVASRPARDRLEVVVVDVSGKGEQAGTRALLLSGAFGGLLGALPPDQFLPAANEYLLRQEWEEGFATAVHLSVNLTTGAFDIRTAGHPPAVWRAAGSGRWSVLSSEGPILGLIPGAEFHVATGVLAHGDAVLLYTDGMVEQPRRDIDLGIDRLVGEAESLLRGNFLDAAQRLVDALGSRNDDRATVVVHRL</sequence>
<evidence type="ECO:0000313" key="4">
    <source>
        <dbReference type="EMBL" id="GAA1964094.1"/>
    </source>
</evidence>
<evidence type="ECO:0000256" key="1">
    <source>
        <dbReference type="ARBA" id="ARBA00022801"/>
    </source>
</evidence>
<dbReference type="Gene3D" id="3.60.40.10">
    <property type="entry name" value="PPM-type phosphatase domain"/>
    <property type="match status" value="1"/>
</dbReference>
<dbReference type="RefSeq" id="WP_344045200.1">
    <property type="nucleotide sequence ID" value="NZ_BAAAPB010000002.1"/>
</dbReference>
<dbReference type="InterPro" id="IPR036457">
    <property type="entry name" value="PPM-type-like_dom_sf"/>
</dbReference>
<organism evidence="4 5">
    <name type="scientific">Nocardioides panacihumi</name>
    <dbReference type="NCBI Taxonomy" id="400774"/>
    <lineage>
        <taxon>Bacteria</taxon>
        <taxon>Bacillati</taxon>
        <taxon>Actinomycetota</taxon>
        <taxon>Actinomycetes</taxon>
        <taxon>Propionibacteriales</taxon>
        <taxon>Nocardioidaceae</taxon>
        <taxon>Nocardioides</taxon>
    </lineage>
</organism>
<feature type="transmembrane region" description="Helical" evidence="2">
    <location>
        <begin position="77"/>
        <end position="94"/>
    </location>
</feature>
<keyword evidence="2" id="KW-0812">Transmembrane</keyword>
<dbReference type="PANTHER" id="PTHR43156">
    <property type="entry name" value="STAGE II SPORULATION PROTEIN E-RELATED"/>
    <property type="match status" value="1"/>
</dbReference>
<evidence type="ECO:0000259" key="3">
    <source>
        <dbReference type="SMART" id="SM00331"/>
    </source>
</evidence>
<keyword evidence="5" id="KW-1185">Reference proteome</keyword>
<feature type="transmembrane region" description="Helical" evidence="2">
    <location>
        <begin position="106"/>
        <end position="126"/>
    </location>
</feature>
<protein>
    <submittedName>
        <fullName evidence="4">PP2C family protein-serine/threonine phosphatase</fullName>
    </submittedName>
</protein>
<dbReference type="InterPro" id="IPR052016">
    <property type="entry name" value="Bact_Sigma-Reg"/>
</dbReference>
<gene>
    <name evidence="4" type="ORF">GCM10009798_25260</name>
</gene>
<proteinExistence type="predicted"/>
<name>A0ABP5CIU5_9ACTN</name>
<dbReference type="InterPro" id="IPR001932">
    <property type="entry name" value="PPM-type_phosphatase-like_dom"/>
</dbReference>
<dbReference type="EMBL" id="BAAAPB010000002">
    <property type="protein sequence ID" value="GAA1964094.1"/>
    <property type="molecule type" value="Genomic_DNA"/>
</dbReference>
<dbReference type="SMART" id="SM00331">
    <property type="entry name" value="PP2C_SIG"/>
    <property type="match status" value="1"/>
</dbReference>
<reference evidence="5" key="1">
    <citation type="journal article" date="2019" name="Int. J. Syst. Evol. Microbiol.">
        <title>The Global Catalogue of Microorganisms (GCM) 10K type strain sequencing project: providing services to taxonomists for standard genome sequencing and annotation.</title>
        <authorList>
            <consortium name="The Broad Institute Genomics Platform"/>
            <consortium name="The Broad Institute Genome Sequencing Center for Infectious Disease"/>
            <person name="Wu L."/>
            <person name="Ma J."/>
        </authorList>
    </citation>
    <scope>NUCLEOTIDE SEQUENCE [LARGE SCALE GENOMIC DNA]</scope>
    <source>
        <strain evidence="5">JCM 15309</strain>
    </source>
</reference>
<keyword evidence="1" id="KW-0378">Hydrolase</keyword>
<dbReference type="Proteomes" id="UP001500571">
    <property type="component" value="Unassembled WGS sequence"/>
</dbReference>
<feature type="domain" description="PPM-type phosphatase" evidence="3">
    <location>
        <begin position="161"/>
        <end position="371"/>
    </location>
</feature>
<dbReference type="PANTHER" id="PTHR43156:SF2">
    <property type="entry name" value="STAGE II SPORULATION PROTEIN E"/>
    <property type="match status" value="1"/>
</dbReference>
<keyword evidence="2" id="KW-0472">Membrane</keyword>